<dbReference type="EMBL" id="DF237230">
    <property type="protein sequence ID" value="GAQ86298.1"/>
    <property type="molecule type" value="Genomic_DNA"/>
</dbReference>
<keyword evidence="7" id="KW-0805">Transcription regulation</keyword>
<proteinExistence type="predicted"/>
<keyword evidence="13" id="KW-1185">Reference proteome</keyword>
<feature type="region of interest" description="Disordered" evidence="10">
    <location>
        <begin position="86"/>
        <end position="108"/>
    </location>
</feature>
<evidence type="ECO:0000256" key="7">
    <source>
        <dbReference type="ARBA" id="ARBA00023015"/>
    </source>
</evidence>
<dbReference type="InterPro" id="IPR040221">
    <property type="entry name" value="CDCA7/CDA7L"/>
</dbReference>
<organism evidence="12 13">
    <name type="scientific">Klebsormidium nitens</name>
    <name type="common">Green alga</name>
    <name type="synonym">Ulothrix nitens</name>
    <dbReference type="NCBI Taxonomy" id="105231"/>
    <lineage>
        <taxon>Eukaryota</taxon>
        <taxon>Viridiplantae</taxon>
        <taxon>Streptophyta</taxon>
        <taxon>Klebsormidiophyceae</taxon>
        <taxon>Klebsormidiales</taxon>
        <taxon>Klebsormidiaceae</taxon>
        <taxon>Klebsormidium</taxon>
    </lineage>
</organism>
<evidence type="ECO:0000256" key="5">
    <source>
        <dbReference type="ARBA" id="ARBA00022553"/>
    </source>
</evidence>
<evidence type="ECO:0000256" key="8">
    <source>
        <dbReference type="ARBA" id="ARBA00023163"/>
    </source>
</evidence>
<dbReference type="STRING" id="105231.A0A1Y1IDY8"/>
<dbReference type="OMA" id="NAPVPNM"/>
<keyword evidence="9" id="KW-0539">Nucleus</keyword>
<evidence type="ECO:0000256" key="10">
    <source>
        <dbReference type="SAM" id="MobiDB-lite"/>
    </source>
</evidence>
<keyword evidence="3" id="KW-0963">Cytoplasm</keyword>
<keyword evidence="6" id="KW-0832">Ubl conjugation</keyword>
<evidence type="ECO:0000256" key="1">
    <source>
        <dbReference type="ARBA" id="ARBA00004123"/>
    </source>
</evidence>
<evidence type="ECO:0000259" key="11">
    <source>
        <dbReference type="Pfam" id="PF10497"/>
    </source>
</evidence>
<evidence type="ECO:0000256" key="3">
    <source>
        <dbReference type="ARBA" id="ARBA00022490"/>
    </source>
</evidence>
<keyword evidence="4" id="KW-1017">Isopeptide bond</keyword>
<feature type="compositionally biased region" description="Basic and acidic residues" evidence="10">
    <location>
        <begin position="86"/>
        <end position="95"/>
    </location>
</feature>
<keyword evidence="5" id="KW-0597">Phosphoprotein</keyword>
<gene>
    <name evidence="12" type="ORF">KFL_002810060</name>
</gene>
<comment type="subcellular location">
    <subcellularLocation>
        <location evidence="2">Cytoplasm</location>
    </subcellularLocation>
    <subcellularLocation>
        <location evidence="1">Nucleus</location>
    </subcellularLocation>
</comment>
<dbReference type="GO" id="GO:0005737">
    <property type="term" value="C:cytoplasm"/>
    <property type="evidence" value="ECO:0007669"/>
    <property type="project" value="UniProtKB-SubCell"/>
</dbReference>
<reference evidence="12 13" key="1">
    <citation type="journal article" date="2014" name="Nat. Commun.">
        <title>Klebsormidium flaccidum genome reveals primary factors for plant terrestrial adaptation.</title>
        <authorList>
            <person name="Hori K."/>
            <person name="Maruyama F."/>
            <person name="Fujisawa T."/>
            <person name="Togashi T."/>
            <person name="Yamamoto N."/>
            <person name="Seo M."/>
            <person name="Sato S."/>
            <person name="Yamada T."/>
            <person name="Mori H."/>
            <person name="Tajima N."/>
            <person name="Moriyama T."/>
            <person name="Ikeuchi M."/>
            <person name="Watanabe M."/>
            <person name="Wada H."/>
            <person name="Kobayashi K."/>
            <person name="Saito M."/>
            <person name="Masuda T."/>
            <person name="Sasaki-Sekimoto Y."/>
            <person name="Mashiguchi K."/>
            <person name="Awai K."/>
            <person name="Shimojima M."/>
            <person name="Masuda S."/>
            <person name="Iwai M."/>
            <person name="Nobusawa T."/>
            <person name="Narise T."/>
            <person name="Kondo S."/>
            <person name="Saito H."/>
            <person name="Sato R."/>
            <person name="Murakawa M."/>
            <person name="Ihara Y."/>
            <person name="Oshima-Yamada Y."/>
            <person name="Ohtaka K."/>
            <person name="Satoh M."/>
            <person name="Sonobe K."/>
            <person name="Ishii M."/>
            <person name="Ohtani R."/>
            <person name="Kanamori-Sato M."/>
            <person name="Honoki R."/>
            <person name="Miyazaki D."/>
            <person name="Mochizuki H."/>
            <person name="Umetsu J."/>
            <person name="Higashi K."/>
            <person name="Shibata D."/>
            <person name="Kamiya Y."/>
            <person name="Sato N."/>
            <person name="Nakamura Y."/>
            <person name="Tabata S."/>
            <person name="Ida S."/>
            <person name="Kurokawa K."/>
            <person name="Ohta H."/>
        </authorList>
    </citation>
    <scope>NUCLEOTIDE SEQUENCE [LARGE SCALE GENOMIC DNA]</scope>
    <source>
        <strain evidence="12 13">NIES-2285</strain>
    </source>
</reference>
<feature type="region of interest" description="Disordered" evidence="10">
    <location>
        <begin position="38"/>
        <end position="68"/>
    </location>
</feature>
<dbReference type="GO" id="GO:0005634">
    <property type="term" value="C:nucleus"/>
    <property type="evidence" value="ECO:0000318"/>
    <property type="project" value="GO_Central"/>
</dbReference>
<dbReference type="Pfam" id="PF10497">
    <property type="entry name" value="zf-4CXXC_R1"/>
    <property type="match status" value="1"/>
</dbReference>
<feature type="compositionally biased region" description="Low complexity" evidence="10">
    <location>
        <begin position="359"/>
        <end position="375"/>
    </location>
</feature>
<keyword evidence="8" id="KW-0804">Transcription</keyword>
<sequence>MAAPLTPYELERLTKMEANRQFLESLGVDDAVRKLDRAMSTSRVPRRNPGPRKVAAPAPIRPTRRSSRVGGKNVVVYKELSEQDVRLIDGPEPKKGGRRKRASAEQPVRASYGPELYTDEHEDALGECQEEWVLFQDGYTEEGTRVYDTVQGKTCHQCRQKTLGKRTWCNGCESLNGQFCGDCLYMRYGENILEVNANPEWNCPSCRDLCNCSICRNRKGWGPTGQLYRTALDQGYKSVAHYLVATRRALPTTPSALKPSAVAPPVASTEHFADVIPKPSPSSPASVITDVETNFVGGKIGSQKDGDSSPPMSDVSDEVFFLDCPSPESVNAESSAGGSDTVNTRFTHIAQFGQKRNMELGSPGGSSCESGLSSEMATGGKGEILERKFRSLEEITGGGRPVKKRRGARARSSCSRFVDFV</sequence>
<dbReference type="GO" id="GO:0006355">
    <property type="term" value="P:regulation of DNA-templated transcription"/>
    <property type="evidence" value="ECO:0007669"/>
    <property type="project" value="InterPro"/>
</dbReference>
<evidence type="ECO:0000313" key="12">
    <source>
        <dbReference type="EMBL" id="GAQ86298.1"/>
    </source>
</evidence>
<dbReference type="InterPro" id="IPR018866">
    <property type="entry name" value="Znf-4CXXC_R1"/>
</dbReference>
<feature type="region of interest" description="Disordered" evidence="10">
    <location>
        <begin position="357"/>
        <end position="377"/>
    </location>
</feature>
<evidence type="ECO:0000256" key="6">
    <source>
        <dbReference type="ARBA" id="ARBA00022843"/>
    </source>
</evidence>
<evidence type="ECO:0000256" key="9">
    <source>
        <dbReference type="ARBA" id="ARBA00023242"/>
    </source>
</evidence>
<evidence type="ECO:0000256" key="2">
    <source>
        <dbReference type="ARBA" id="ARBA00004496"/>
    </source>
</evidence>
<feature type="domain" description="Zinc-finger" evidence="11">
    <location>
        <begin position="147"/>
        <end position="243"/>
    </location>
</feature>
<evidence type="ECO:0000313" key="13">
    <source>
        <dbReference type="Proteomes" id="UP000054558"/>
    </source>
</evidence>
<protein>
    <recommendedName>
        <fullName evidence="11">Zinc-finger domain-containing protein</fullName>
    </recommendedName>
</protein>
<dbReference type="OrthoDB" id="298344at2759"/>
<dbReference type="PANTHER" id="PTHR31169:SF23">
    <property type="entry name" value="OS03G0572250 PROTEIN"/>
    <property type="match status" value="1"/>
</dbReference>
<evidence type="ECO:0000256" key="4">
    <source>
        <dbReference type="ARBA" id="ARBA00022499"/>
    </source>
</evidence>
<dbReference type="PANTHER" id="PTHR31169">
    <property type="entry name" value="OS05G0300700 PROTEIN"/>
    <property type="match status" value="1"/>
</dbReference>
<dbReference type="Proteomes" id="UP000054558">
    <property type="component" value="Unassembled WGS sequence"/>
</dbReference>
<accession>A0A1Y1IDY8</accession>
<name>A0A1Y1IDY8_KLENI</name>
<dbReference type="AlphaFoldDB" id="A0A1Y1IDY8"/>